<protein>
    <submittedName>
        <fullName evidence="1">Unannotated protein</fullName>
    </submittedName>
</protein>
<name>A0A6J6SKC3_9ZZZZ</name>
<reference evidence="1" key="1">
    <citation type="submission" date="2020-05" db="EMBL/GenBank/DDBJ databases">
        <authorList>
            <person name="Chiriac C."/>
            <person name="Salcher M."/>
            <person name="Ghai R."/>
            <person name="Kavagutti S V."/>
        </authorList>
    </citation>
    <scope>NUCLEOTIDE SEQUENCE</scope>
</reference>
<proteinExistence type="predicted"/>
<dbReference type="EMBL" id="CAEZYQ010000005">
    <property type="protein sequence ID" value="CAB4735173.1"/>
    <property type="molecule type" value="Genomic_DNA"/>
</dbReference>
<sequence>MTRADSRRVPADQRAAVVRALYADATRVEWEYLPINQRTAQYDKWVLAPEIGGVLTEYMSAETARSWIKDGPMKEYTRAQQGVGRYAKFGSKAAITPAQLAVRALGPSAVVVDDSFGVKPLHCVGTVDGQETYLTWGEAKNFRYLIWACLTYLADHPSGDAHVVVIETMTDPTTASEKAQQAAITGRCKIGLSHHRVAAPMGDAKDTE</sequence>
<evidence type="ECO:0000313" key="1">
    <source>
        <dbReference type="EMBL" id="CAB4735173.1"/>
    </source>
</evidence>
<organism evidence="1">
    <name type="scientific">freshwater metagenome</name>
    <dbReference type="NCBI Taxonomy" id="449393"/>
    <lineage>
        <taxon>unclassified sequences</taxon>
        <taxon>metagenomes</taxon>
        <taxon>ecological metagenomes</taxon>
    </lineage>
</organism>
<dbReference type="AlphaFoldDB" id="A0A6J6SKC3"/>
<gene>
    <name evidence="1" type="ORF">UFOPK2761_00827</name>
</gene>
<accession>A0A6J6SKC3</accession>